<dbReference type="RefSeq" id="WP_211533193.1">
    <property type="nucleotide sequence ID" value="NZ_CP058560.1"/>
</dbReference>
<dbReference type="AlphaFoldDB" id="A0A8T8K6L1"/>
<dbReference type="CDD" id="cd04179">
    <property type="entry name" value="DPM_DPG-synthase_like"/>
    <property type="match status" value="1"/>
</dbReference>
<dbReference type="InterPro" id="IPR029044">
    <property type="entry name" value="Nucleotide-diphossugar_trans"/>
</dbReference>
<evidence type="ECO:0000313" key="4">
    <source>
        <dbReference type="Proteomes" id="UP000681041"/>
    </source>
</evidence>
<protein>
    <submittedName>
        <fullName evidence="3">Glycosyltransferase family 2 protein</fullName>
    </submittedName>
</protein>
<evidence type="ECO:0000259" key="2">
    <source>
        <dbReference type="Pfam" id="PF00535"/>
    </source>
</evidence>
<accession>A0A8T8K6L1</accession>
<dbReference type="PANTHER" id="PTHR48090">
    <property type="entry name" value="UNDECAPRENYL-PHOSPHATE 4-DEOXY-4-FORMAMIDO-L-ARABINOSE TRANSFERASE-RELATED"/>
    <property type="match status" value="1"/>
</dbReference>
<proteinExistence type="predicted"/>
<keyword evidence="1" id="KW-0472">Membrane</keyword>
<dbReference type="SUPFAM" id="SSF53448">
    <property type="entry name" value="Nucleotide-diphospho-sugar transferases"/>
    <property type="match status" value="1"/>
</dbReference>
<feature type="domain" description="Glycosyltransferase 2-like" evidence="2">
    <location>
        <begin position="4"/>
        <end position="169"/>
    </location>
</feature>
<evidence type="ECO:0000313" key="3">
    <source>
        <dbReference type="EMBL" id="QUH24234.1"/>
    </source>
</evidence>
<feature type="transmembrane region" description="Helical" evidence="1">
    <location>
        <begin position="266"/>
        <end position="288"/>
    </location>
</feature>
<reference evidence="3" key="1">
    <citation type="submission" date="2020-07" db="EMBL/GenBank/DDBJ databases">
        <title>Methanobacterium. sp. MethCan genome.</title>
        <authorList>
            <person name="Postec A."/>
            <person name="Quemeneur M."/>
        </authorList>
    </citation>
    <scope>NUCLEOTIDE SEQUENCE</scope>
    <source>
        <strain evidence="3">MethCAN</strain>
    </source>
</reference>
<dbReference type="Pfam" id="PF00535">
    <property type="entry name" value="Glycos_transf_2"/>
    <property type="match status" value="1"/>
</dbReference>
<evidence type="ECO:0000256" key="1">
    <source>
        <dbReference type="SAM" id="Phobius"/>
    </source>
</evidence>
<keyword evidence="4" id="KW-1185">Reference proteome</keyword>
<keyword evidence="1" id="KW-1133">Transmembrane helix</keyword>
<dbReference type="InterPro" id="IPR050256">
    <property type="entry name" value="Glycosyltransferase_2"/>
</dbReference>
<dbReference type="KEGG" id="meme:HYG87_10920"/>
<sequence length="314" mass="35449">MEVSVIIPMYNEEENVSPTISQIKAVLDDAYDAYEIIVVDDGSQDKTRDLARKISENNPQLKVLQHEINQGMGKALRTGFEKARGEVVVTIDADLSYEPSEIPRLVSNINEAVGIVIGSQYMQGGKTQDIPFLRLFISKMANKIVGYSMRDNISTVTGVFRAYRRDVIDSVELESNGTEINPEILSKASAIGFKIVEVPVTLKARELGESKVRFRATTISHLLFTFYEKPMVLFGLIGFFILLIGIISGFYLFYQYLTGSLDPNRPLMLFMAIMVLSGIQILIFGFVATQISLLRREIYLVQKENKLIRKKWDK</sequence>
<dbReference type="OrthoDB" id="46222at2157"/>
<dbReference type="EMBL" id="CP058560">
    <property type="protein sequence ID" value="QUH24234.1"/>
    <property type="molecule type" value="Genomic_DNA"/>
</dbReference>
<dbReference type="GeneID" id="64821283"/>
<dbReference type="Proteomes" id="UP000681041">
    <property type="component" value="Chromosome"/>
</dbReference>
<name>A0A8T8K6L1_9EURY</name>
<gene>
    <name evidence="3" type="ORF">HYG87_10920</name>
</gene>
<feature type="transmembrane region" description="Helical" evidence="1">
    <location>
        <begin position="231"/>
        <end position="254"/>
    </location>
</feature>
<organism evidence="3 4">
    <name type="scientific">Methanobacterium alkalithermotolerans</name>
    <dbReference type="NCBI Taxonomy" id="2731220"/>
    <lineage>
        <taxon>Archaea</taxon>
        <taxon>Methanobacteriati</taxon>
        <taxon>Methanobacteriota</taxon>
        <taxon>Methanomada group</taxon>
        <taxon>Methanobacteria</taxon>
        <taxon>Methanobacteriales</taxon>
        <taxon>Methanobacteriaceae</taxon>
        <taxon>Methanobacterium</taxon>
    </lineage>
</organism>
<dbReference type="Gene3D" id="3.90.550.10">
    <property type="entry name" value="Spore Coat Polysaccharide Biosynthesis Protein SpsA, Chain A"/>
    <property type="match status" value="1"/>
</dbReference>
<dbReference type="InterPro" id="IPR001173">
    <property type="entry name" value="Glyco_trans_2-like"/>
</dbReference>
<keyword evidence="1" id="KW-0812">Transmembrane</keyword>
<dbReference type="PANTHER" id="PTHR48090:SF7">
    <property type="entry name" value="RFBJ PROTEIN"/>
    <property type="match status" value="1"/>
</dbReference>